<evidence type="ECO:0000313" key="1">
    <source>
        <dbReference type="EMBL" id="KAG8170982.1"/>
    </source>
</evidence>
<dbReference type="EMBL" id="JAFNEN010004614">
    <property type="protein sequence ID" value="KAG8170982.1"/>
    <property type="molecule type" value="Genomic_DNA"/>
</dbReference>
<dbReference type="AlphaFoldDB" id="A0AAV6TGL6"/>
<dbReference type="PANTHER" id="PTHR12837">
    <property type="entry name" value="POLY ADP-RIBOSE GLYCOHYDROLASE"/>
    <property type="match status" value="1"/>
</dbReference>
<dbReference type="GO" id="GO:0004649">
    <property type="term" value="F:poly(ADP-ribose) glycohydrolase activity"/>
    <property type="evidence" value="ECO:0007669"/>
    <property type="project" value="InterPro"/>
</dbReference>
<proteinExistence type="predicted"/>
<organism evidence="1 2">
    <name type="scientific">Oedothorax gibbosus</name>
    <dbReference type="NCBI Taxonomy" id="931172"/>
    <lineage>
        <taxon>Eukaryota</taxon>
        <taxon>Metazoa</taxon>
        <taxon>Ecdysozoa</taxon>
        <taxon>Arthropoda</taxon>
        <taxon>Chelicerata</taxon>
        <taxon>Arachnida</taxon>
        <taxon>Araneae</taxon>
        <taxon>Araneomorphae</taxon>
        <taxon>Entelegynae</taxon>
        <taxon>Araneoidea</taxon>
        <taxon>Linyphiidae</taxon>
        <taxon>Erigoninae</taxon>
        <taxon>Oedothorax</taxon>
    </lineage>
</organism>
<reference evidence="1 2" key="1">
    <citation type="journal article" date="2022" name="Nat. Ecol. Evol.">
        <title>A masculinizing supergene underlies an exaggerated male reproductive morph in a spider.</title>
        <authorList>
            <person name="Hendrickx F."/>
            <person name="De Corte Z."/>
            <person name="Sonet G."/>
            <person name="Van Belleghem S.M."/>
            <person name="Kostlbacher S."/>
            <person name="Vangestel C."/>
        </authorList>
    </citation>
    <scope>NUCLEOTIDE SEQUENCE [LARGE SCALE GENOMIC DNA]</scope>
    <source>
        <strain evidence="1">W744_W776</strain>
    </source>
</reference>
<dbReference type="PANTHER" id="PTHR12837:SF0">
    <property type="entry name" value="POLY(ADP-RIBOSE) GLYCOHYDROLASE"/>
    <property type="match status" value="1"/>
</dbReference>
<evidence type="ECO:0000313" key="2">
    <source>
        <dbReference type="Proteomes" id="UP000827092"/>
    </source>
</evidence>
<dbReference type="GO" id="GO:0005634">
    <property type="term" value="C:nucleus"/>
    <property type="evidence" value="ECO:0007669"/>
    <property type="project" value="TreeGrafter"/>
</dbReference>
<dbReference type="InterPro" id="IPR007724">
    <property type="entry name" value="Poly_GlycHdrlase"/>
</dbReference>
<comment type="caution">
    <text evidence="1">The sequence shown here is derived from an EMBL/GenBank/DDBJ whole genome shotgun (WGS) entry which is preliminary data.</text>
</comment>
<dbReference type="Proteomes" id="UP000827092">
    <property type="component" value="Unassembled WGS sequence"/>
</dbReference>
<sequence length="147" mass="16382">MALKIYIISKYMHPQLLLHKTVFINGGSYELYLFFPQSSSGARAAAVEPLEESGADSQLRVTLLWLAASMADLHALILYTAGHPQMKEISKVYTKVLSREWTVGDLSCEVLRFCRNRLSSNSHASPQLFSQIIGRQASSSMSQESLD</sequence>
<keyword evidence="2" id="KW-1185">Reference proteome</keyword>
<dbReference type="GO" id="GO:0009225">
    <property type="term" value="P:nucleotide-sugar metabolic process"/>
    <property type="evidence" value="ECO:0007669"/>
    <property type="project" value="TreeGrafter"/>
</dbReference>
<protein>
    <submittedName>
        <fullName evidence="1">Uncharacterized protein</fullName>
    </submittedName>
</protein>
<dbReference type="GO" id="GO:0005737">
    <property type="term" value="C:cytoplasm"/>
    <property type="evidence" value="ECO:0007669"/>
    <property type="project" value="TreeGrafter"/>
</dbReference>
<accession>A0AAV6TGL6</accession>
<dbReference type="GO" id="GO:1990966">
    <property type="term" value="P:ATP generation from poly-ADP-D-ribose"/>
    <property type="evidence" value="ECO:0007669"/>
    <property type="project" value="TreeGrafter"/>
</dbReference>
<gene>
    <name evidence="1" type="ORF">JTE90_018740</name>
</gene>
<dbReference type="GO" id="GO:0006282">
    <property type="term" value="P:regulation of DNA repair"/>
    <property type="evidence" value="ECO:0007669"/>
    <property type="project" value="InterPro"/>
</dbReference>
<name>A0AAV6TGL6_9ARAC</name>
<dbReference type="GO" id="GO:0005975">
    <property type="term" value="P:carbohydrate metabolic process"/>
    <property type="evidence" value="ECO:0007669"/>
    <property type="project" value="InterPro"/>
</dbReference>